<dbReference type="AlphaFoldDB" id="A0A0F9U596"/>
<accession>A0A0F9U596</accession>
<feature type="region of interest" description="Disordered" evidence="1">
    <location>
        <begin position="1"/>
        <end position="20"/>
    </location>
</feature>
<feature type="compositionally biased region" description="Basic and acidic residues" evidence="1">
    <location>
        <begin position="109"/>
        <end position="140"/>
    </location>
</feature>
<proteinExistence type="predicted"/>
<sequence>MNNRMQGKPSKTTRKKRAEVPMSAAMQAAMFKVANVAANLSRKDEAAQQAARKAIADTIEEWIAFLTENEPEAVDQFYYEVCMMASAGNRRRISKHALMPSGIAEQVEDDLKKQKEEAERAAAKEQAVEKAKEAGDQVSA</sequence>
<organism evidence="2">
    <name type="scientific">marine sediment metagenome</name>
    <dbReference type="NCBI Taxonomy" id="412755"/>
    <lineage>
        <taxon>unclassified sequences</taxon>
        <taxon>metagenomes</taxon>
        <taxon>ecological metagenomes</taxon>
    </lineage>
</organism>
<protein>
    <submittedName>
        <fullName evidence="2">Uncharacterized protein</fullName>
    </submittedName>
</protein>
<dbReference type="EMBL" id="LAZR01001202">
    <property type="protein sequence ID" value="KKN48813.1"/>
    <property type="molecule type" value="Genomic_DNA"/>
</dbReference>
<evidence type="ECO:0000256" key="1">
    <source>
        <dbReference type="SAM" id="MobiDB-lite"/>
    </source>
</evidence>
<comment type="caution">
    <text evidence="2">The sequence shown here is derived from an EMBL/GenBank/DDBJ whole genome shotgun (WGS) entry which is preliminary data.</text>
</comment>
<gene>
    <name evidence="2" type="ORF">LCGC14_0649240</name>
</gene>
<name>A0A0F9U596_9ZZZZ</name>
<evidence type="ECO:0000313" key="2">
    <source>
        <dbReference type="EMBL" id="KKN48813.1"/>
    </source>
</evidence>
<reference evidence="2" key="1">
    <citation type="journal article" date="2015" name="Nature">
        <title>Complex archaea that bridge the gap between prokaryotes and eukaryotes.</title>
        <authorList>
            <person name="Spang A."/>
            <person name="Saw J.H."/>
            <person name="Jorgensen S.L."/>
            <person name="Zaremba-Niedzwiedzka K."/>
            <person name="Martijn J."/>
            <person name="Lind A.E."/>
            <person name="van Eijk R."/>
            <person name="Schleper C."/>
            <person name="Guy L."/>
            <person name="Ettema T.J."/>
        </authorList>
    </citation>
    <scope>NUCLEOTIDE SEQUENCE</scope>
</reference>
<feature type="region of interest" description="Disordered" evidence="1">
    <location>
        <begin position="108"/>
        <end position="140"/>
    </location>
</feature>